<gene>
    <name evidence="1" type="ORF">M8818_001498</name>
</gene>
<accession>A0ACC3SLY2</accession>
<keyword evidence="2" id="KW-1185">Reference proteome</keyword>
<organism evidence="1 2">
    <name type="scientific">Zalaria obscura</name>
    <dbReference type="NCBI Taxonomy" id="2024903"/>
    <lineage>
        <taxon>Eukaryota</taxon>
        <taxon>Fungi</taxon>
        <taxon>Dikarya</taxon>
        <taxon>Ascomycota</taxon>
        <taxon>Pezizomycotina</taxon>
        <taxon>Dothideomycetes</taxon>
        <taxon>Dothideomycetidae</taxon>
        <taxon>Dothideales</taxon>
        <taxon>Zalariaceae</taxon>
        <taxon>Zalaria</taxon>
    </lineage>
</organism>
<proteinExistence type="predicted"/>
<protein>
    <submittedName>
        <fullName evidence="1">Uncharacterized protein</fullName>
    </submittedName>
</protein>
<dbReference type="EMBL" id="JAMKPW020000006">
    <property type="protein sequence ID" value="KAK8217245.1"/>
    <property type="molecule type" value="Genomic_DNA"/>
</dbReference>
<reference evidence="1" key="1">
    <citation type="submission" date="2024-02" db="EMBL/GenBank/DDBJ databases">
        <title>Metagenome Assembled Genome of Zalaria obscura JY119.</title>
        <authorList>
            <person name="Vighnesh L."/>
            <person name="Jagadeeshwari U."/>
            <person name="Venkata Ramana C."/>
            <person name="Sasikala C."/>
        </authorList>
    </citation>
    <scope>NUCLEOTIDE SEQUENCE</scope>
    <source>
        <strain evidence="1">JY119</strain>
    </source>
</reference>
<sequence>MVVNSAALLQVPSSNPWPYRPKGEVLISRAISRKRAGSPRHLDAHAVCVTIWGSPTRLICVQPWHLHAPSLLDGMERRRPWPDSQRRQSIDA</sequence>
<evidence type="ECO:0000313" key="1">
    <source>
        <dbReference type="EMBL" id="KAK8217245.1"/>
    </source>
</evidence>
<comment type="caution">
    <text evidence="1">The sequence shown here is derived from an EMBL/GenBank/DDBJ whole genome shotgun (WGS) entry which is preliminary data.</text>
</comment>
<name>A0ACC3SLY2_9PEZI</name>
<evidence type="ECO:0000313" key="2">
    <source>
        <dbReference type="Proteomes" id="UP001320706"/>
    </source>
</evidence>
<dbReference type="Proteomes" id="UP001320706">
    <property type="component" value="Unassembled WGS sequence"/>
</dbReference>